<dbReference type="SMART" id="SM00360">
    <property type="entry name" value="RRM"/>
    <property type="match status" value="1"/>
</dbReference>
<protein>
    <submittedName>
        <fullName evidence="6">Uncharacterized protein</fullName>
    </submittedName>
</protein>
<dbReference type="GO" id="GO:1990904">
    <property type="term" value="C:ribonucleoprotein complex"/>
    <property type="evidence" value="ECO:0007669"/>
    <property type="project" value="TreeGrafter"/>
</dbReference>
<feature type="domain" description="NTF2" evidence="5">
    <location>
        <begin position="22"/>
        <end position="138"/>
    </location>
</feature>
<dbReference type="Pfam" id="PF02136">
    <property type="entry name" value="NTF2"/>
    <property type="match status" value="1"/>
</dbReference>
<keyword evidence="1 2" id="KW-0694">RNA-binding</keyword>
<dbReference type="FunFam" id="3.10.450.50:FF:000003">
    <property type="entry name" value="Nuclear transport factor 2 family protein"/>
    <property type="match status" value="1"/>
</dbReference>
<dbReference type="PROSITE" id="PS50177">
    <property type="entry name" value="NTF2_DOMAIN"/>
    <property type="match status" value="1"/>
</dbReference>
<dbReference type="AlphaFoldDB" id="A0AAV9AXQ0"/>
<evidence type="ECO:0000313" key="7">
    <source>
        <dbReference type="Proteomes" id="UP001179952"/>
    </source>
</evidence>
<feature type="compositionally biased region" description="Polar residues" evidence="3">
    <location>
        <begin position="303"/>
        <end position="327"/>
    </location>
</feature>
<dbReference type="InterPro" id="IPR039539">
    <property type="entry name" value="Ras_GTPase_bind_prot"/>
</dbReference>
<evidence type="ECO:0000256" key="3">
    <source>
        <dbReference type="SAM" id="MobiDB-lite"/>
    </source>
</evidence>
<dbReference type="InterPro" id="IPR000504">
    <property type="entry name" value="RRM_dom"/>
</dbReference>
<evidence type="ECO:0000259" key="5">
    <source>
        <dbReference type="PROSITE" id="PS50177"/>
    </source>
</evidence>
<reference evidence="6" key="2">
    <citation type="submission" date="2023-06" db="EMBL/GenBank/DDBJ databases">
        <authorList>
            <person name="Ma L."/>
            <person name="Liu K.-W."/>
            <person name="Li Z."/>
            <person name="Hsiao Y.-Y."/>
            <person name="Qi Y."/>
            <person name="Fu T."/>
            <person name="Tang G."/>
            <person name="Zhang D."/>
            <person name="Sun W.-H."/>
            <person name="Liu D.-K."/>
            <person name="Li Y."/>
            <person name="Chen G.-Z."/>
            <person name="Liu X.-D."/>
            <person name="Liao X.-Y."/>
            <person name="Jiang Y.-T."/>
            <person name="Yu X."/>
            <person name="Hao Y."/>
            <person name="Huang J."/>
            <person name="Zhao X.-W."/>
            <person name="Ke S."/>
            <person name="Chen Y.-Y."/>
            <person name="Wu W.-L."/>
            <person name="Hsu J.-L."/>
            <person name="Lin Y.-F."/>
            <person name="Huang M.-D."/>
            <person name="Li C.-Y."/>
            <person name="Huang L."/>
            <person name="Wang Z.-W."/>
            <person name="Zhao X."/>
            <person name="Zhong W.-Y."/>
            <person name="Peng D.-H."/>
            <person name="Ahmad S."/>
            <person name="Lan S."/>
            <person name="Zhang J.-S."/>
            <person name="Tsai W.-C."/>
            <person name="Van De Peer Y."/>
            <person name="Liu Z.-J."/>
        </authorList>
    </citation>
    <scope>NUCLEOTIDE SEQUENCE</scope>
    <source>
        <strain evidence="6">SCP</strain>
        <tissue evidence="6">Leaves</tissue>
    </source>
</reference>
<gene>
    <name evidence="6" type="ORF">QJS04_geneDACA006939</name>
</gene>
<reference evidence="6" key="1">
    <citation type="journal article" date="2023" name="Nat. Commun.">
        <title>Diploid and tetraploid genomes of Acorus and the evolution of monocots.</title>
        <authorList>
            <person name="Ma L."/>
            <person name="Liu K.W."/>
            <person name="Li Z."/>
            <person name="Hsiao Y.Y."/>
            <person name="Qi Y."/>
            <person name="Fu T."/>
            <person name="Tang G.D."/>
            <person name="Zhang D."/>
            <person name="Sun W.H."/>
            <person name="Liu D.K."/>
            <person name="Li Y."/>
            <person name="Chen G.Z."/>
            <person name="Liu X.D."/>
            <person name="Liao X.Y."/>
            <person name="Jiang Y.T."/>
            <person name="Yu X."/>
            <person name="Hao Y."/>
            <person name="Huang J."/>
            <person name="Zhao X.W."/>
            <person name="Ke S."/>
            <person name="Chen Y.Y."/>
            <person name="Wu W.L."/>
            <person name="Hsu J.L."/>
            <person name="Lin Y.F."/>
            <person name="Huang M.D."/>
            <person name="Li C.Y."/>
            <person name="Huang L."/>
            <person name="Wang Z.W."/>
            <person name="Zhao X."/>
            <person name="Zhong W.Y."/>
            <person name="Peng D.H."/>
            <person name="Ahmad S."/>
            <person name="Lan S."/>
            <person name="Zhang J.S."/>
            <person name="Tsai W.C."/>
            <person name="Van de Peer Y."/>
            <person name="Liu Z.J."/>
        </authorList>
    </citation>
    <scope>NUCLEOTIDE SEQUENCE</scope>
    <source>
        <strain evidence="6">SCP</strain>
    </source>
</reference>
<feature type="domain" description="RRM" evidence="4">
    <location>
        <begin position="335"/>
        <end position="413"/>
    </location>
</feature>
<dbReference type="Proteomes" id="UP001179952">
    <property type="component" value="Unassembled WGS sequence"/>
</dbReference>
<dbReference type="InterPro" id="IPR032710">
    <property type="entry name" value="NTF2-like_dom_sf"/>
</dbReference>
<organism evidence="6 7">
    <name type="scientific">Acorus gramineus</name>
    <name type="common">Dwarf sweet flag</name>
    <dbReference type="NCBI Taxonomy" id="55184"/>
    <lineage>
        <taxon>Eukaryota</taxon>
        <taxon>Viridiplantae</taxon>
        <taxon>Streptophyta</taxon>
        <taxon>Embryophyta</taxon>
        <taxon>Tracheophyta</taxon>
        <taxon>Spermatophyta</taxon>
        <taxon>Magnoliopsida</taxon>
        <taxon>Liliopsida</taxon>
        <taxon>Acoraceae</taxon>
        <taxon>Acorus</taxon>
    </lineage>
</organism>
<dbReference type="SUPFAM" id="SSF54928">
    <property type="entry name" value="RNA-binding domain, RBD"/>
    <property type="match status" value="1"/>
</dbReference>
<dbReference type="PROSITE" id="PS50102">
    <property type="entry name" value="RRM"/>
    <property type="match status" value="1"/>
</dbReference>
<keyword evidence="7" id="KW-1185">Reference proteome</keyword>
<dbReference type="GO" id="GO:0003729">
    <property type="term" value="F:mRNA binding"/>
    <property type="evidence" value="ECO:0007669"/>
    <property type="project" value="TreeGrafter"/>
</dbReference>
<dbReference type="InterPro" id="IPR002075">
    <property type="entry name" value="NTF2_dom"/>
</dbReference>
<dbReference type="SUPFAM" id="SSF54427">
    <property type="entry name" value="NTF2-like"/>
    <property type="match status" value="1"/>
</dbReference>
<comment type="caution">
    <text evidence="6">The sequence shown here is derived from an EMBL/GenBank/DDBJ whole genome shotgun (WGS) entry which is preliminary data.</text>
</comment>
<dbReference type="PANTHER" id="PTHR10693:SF75">
    <property type="entry name" value="NUCLEAR TRANSPORT FACTOR 2"/>
    <property type="match status" value="1"/>
</dbReference>
<dbReference type="Gene3D" id="3.10.450.50">
    <property type="match status" value="1"/>
</dbReference>
<evidence type="ECO:0000259" key="4">
    <source>
        <dbReference type="PROSITE" id="PS50102"/>
    </source>
</evidence>
<evidence type="ECO:0000313" key="6">
    <source>
        <dbReference type="EMBL" id="KAK1268701.1"/>
    </source>
</evidence>
<dbReference type="Gene3D" id="3.30.70.330">
    <property type="match status" value="1"/>
</dbReference>
<sequence length="457" mass="50904">MALPSVSPPSPTPASPHSAEVVGKLFVDQYYQILHNMPEYLYGFYKDSSIISRPEPDGTVVSVTSVQDVNNKVLSFDSKNMRAEIVNVDYQDSYKGGVFVLVNGNLIGKDNVTKKFVQSFFLAPQENGYFVLNDAFQYVRETPPMETSNHLSTTQPESPQVLDHQVVEPATPPREDELDNVPVIEEAQTPTLVQPVQPVQQAPVSVVQATPSLVEEDVLEKTCAFNNGLVIEEATELSPVQKDHVSIVQPTPSSVQEDIQKKSYASIVMNGNKSTSTIVKAAPVNVPTKTVETASVKSGIQQAVPATTPALQPETSAPSVTNTSEHSNAPEAEGYSVYVRNLPLNILVSQLEQVFKEFGVIKPGGIQVRSIKQEPPYCFGFVKFESQSSMQAAIEAAPFMVGDRKVQVELKRTTTRGNWWIQHKTTPVHPNSQIRFPKLRFQRWSERWRWRPWLWEE</sequence>
<dbReference type="InterPro" id="IPR012677">
    <property type="entry name" value="Nucleotide-bd_a/b_plait_sf"/>
</dbReference>
<name>A0AAV9AXQ0_ACOGR</name>
<dbReference type="CDD" id="cd00780">
    <property type="entry name" value="NTF2"/>
    <property type="match status" value="1"/>
</dbReference>
<dbReference type="Pfam" id="PF00076">
    <property type="entry name" value="RRM_1"/>
    <property type="match status" value="1"/>
</dbReference>
<dbReference type="PANTHER" id="PTHR10693">
    <property type="entry name" value="RAS GTPASE-ACTIVATING PROTEIN-BINDING PROTEIN"/>
    <property type="match status" value="1"/>
</dbReference>
<dbReference type="CDD" id="cd00590">
    <property type="entry name" value="RRM_SF"/>
    <property type="match status" value="1"/>
</dbReference>
<dbReference type="GO" id="GO:0005829">
    <property type="term" value="C:cytosol"/>
    <property type="evidence" value="ECO:0007669"/>
    <property type="project" value="TreeGrafter"/>
</dbReference>
<accession>A0AAV9AXQ0</accession>
<dbReference type="InterPro" id="IPR035979">
    <property type="entry name" value="RBD_domain_sf"/>
</dbReference>
<evidence type="ECO:0000256" key="1">
    <source>
        <dbReference type="ARBA" id="ARBA00022884"/>
    </source>
</evidence>
<dbReference type="InterPro" id="IPR018222">
    <property type="entry name" value="Nuclear_transport_factor_2_euk"/>
</dbReference>
<dbReference type="EMBL" id="JAUJYN010000006">
    <property type="protein sequence ID" value="KAK1268701.1"/>
    <property type="molecule type" value="Genomic_DNA"/>
</dbReference>
<proteinExistence type="predicted"/>
<feature type="region of interest" description="Disordered" evidence="3">
    <location>
        <begin position="303"/>
        <end position="330"/>
    </location>
</feature>
<evidence type="ECO:0000256" key="2">
    <source>
        <dbReference type="PROSITE-ProRule" id="PRU00176"/>
    </source>
</evidence>